<evidence type="ECO:0000313" key="2">
    <source>
        <dbReference type="Proteomes" id="UP001239111"/>
    </source>
</evidence>
<dbReference type="EMBL" id="CM056741">
    <property type="protein sequence ID" value="KAJ8688356.1"/>
    <property type="molecule type" value="Genomic_DNA"/>
</dbReference>
<evidence type="ECO:0000313" key="1">
    <source>
        <dbReference type="EMBL" id="KAJ8688356.1"/>
    </source>
</evidence>
<name>A0ACC2PXU0_9HYME</name>
<sequence length="617" mass="68626">MTCSTQSVEVQTEQSSLASMCHQSVGISKKSETQVIGDSTVCRNKTYNSDRAFHEFETIKLKKTGICCVTNSELERDSETIAAPAILNSMNLDYDESTNCSLTPDRPNQKEIGPPTVKGTLVVGKAEALRSKESSSKELIRSKKEPLSNPSRSFKEIFNFFKDRDRRRNLSDQKTPPIESQKLRKLTAVEVHGLDKPSQLKQSPLEHNDREAKLKNDTQGAQHTPLMFSRCSSLGSLNSFEQASIHDDHSSVVSDFSRTSGAASPSDLPSSPTQMTPGCTKTQAGCFGEKEVPTSQDRSKMTPDLRANSHHEFNAVCTEENFVKASNGSVVDPGETECSKEKLLKESIFEDHVTSFKDESTPSRLHSIAASSLSSLTIDDDDDLELISKKGQIECGEITQSTRKDPIGESKFEAPQAKLIPEFDSGFRSCLKEDGKEEKDELADLTPHEEQLLDQYIRKGIAKWTKRNENEIKPFSWDVGLTCRATLTLLTNKIVLNFARKNSLERGIGSQNLTAHNVTSKDTNHRNFMNKNSDKICQASSSLKTETVGTQKTFGSSNKDPGSINYEEQLLDQCIRKGMAKFTRKSVGDIRPFGWDVNQICLTTKSMMLYDQDDQVI</sequence>
<accession>A0ACC2PXU0</accession>
<reference evidence="1" key="1">
    <citation type="submission" date="2023-04" db="EMBL/GenBank/DDBJ databases">
        <title>A chromosome-level genome assembly of the parasitoid wasp Eretmocerus hayati.</title>
        <authorList>
            <person name="Zhong Y."/>
            <person name="Liu S."/>
            <person name="Liu Y."/>
        </authorList>
    </citation>
    <scope>NUCLEOTIDE SEQUENCE</scope>
    <source>
        <strain evidence="1">ZJU_SS_LIU_2023</strain>
    </source>
</reference>
<gene>
    <name evidence="1" type="ORF">QAD02_024151</name>
</gene>
<protein>
    <submittedName>
        <fullName evidence="1">Uncharacterized protein</fullName>
    </submittedName>
</protein>
<keyword evidence="2" id="KW-1185">Reference proteome</keyword>
<dbReference type="Proteomes" id="UP001239111">
    <property type="component" value="Chromosome 1"/>
</dbReference>
<comment type="caution">
    <text evidence="1">The sequence shown here is derived from an EMBL/GenBank/DDBJ whole genome shotgun (WGS) entry which is preliminary data.</text>
</comment>
<proteinExistence type="predicted"/>
<organism evidence="1 2">
    <name type="scientific">Eretmocerus hayati</name>
    <dbReference type="NCBI Taxonomy" id="131215"/>
    <lineage>
        <taxon>Eukaryota</taxon>
        <taxon>Metazoa</taxon>
        <taxon>Ecdysozoa</taxon>
        <taxon>Arthropoda</taxon>
        <taxon>Hexapoda</taxon>
        <taxon>Insecta</taxon>
        <taxon>Pterygota</taxon>
        <taxon>Neoptera</taxon>
        <taxon>Endopterygota</taxon>
        <taxon>Hymenoptera</taxon>
        <taxon>Apocrita</taxon>
        <taxon>Proctotrupomorpha</taxon>
        <taxon>Chalcidoidea</taxon>
        <taxon>Aphelinidae</taxon>
        <taxon>Aphelininae</taxon>
        <taxon>Eretmocerus</taxon>
    </lineage>
</organism>